<accession>A0A0A9G843</accession>
<reference evidence="1" key="1">
    <citation type="submission" date="2014-09" db="EMBL/GenBank/DDBJ databases">
        <authorList>
            <person name="Magalhaes I.L.F."/>
            <person name="Oliveira U."/>
            <person name="Santos F.R."/>
            <person name="Vidigal T.H.D.A."/>
            <person name="Brescovit A.D."/>
            <person name="Santos A.J."/>
        </authorList>
    </citation>
    <scope>NUCLEOTIDE SEQUENCE</scope>
    <source>
        <tissue evidence="1">Shoot tissue taken approximately 20 cm above the soil surface</tissue>
    </source>
</reference>
<organism evidence="1">
    <name type="scientific">Arundo donax</name>
    <name type="common">Giant reed</name>
    <name type="synonym">Donax arundinaceus</name>
    <dbReference type="NCBI Taxonomy" id="35708"/>
    <lineage>
        <taxon>Eukaryota</taxon>
        <taxon>Viridiplantae</taxon>
        <taxon>Streptophyta</taxon>
        <taxon>Embryophyta</taxon>
        <taxon>Tracheophyta</taxon>
        <taxon>Spermatophyta</taxon>
        <taxon>Magnoliopsida</taxon>
        <taxon>Liliopsida</taxon>
        <taxon>Poales</taxon>
        <taxon>Poaceae</taxon>
        <taxon>PACMAD clade</taxon>
        <taxon>Arundinoideae</taxon>
        <taxon>Arundineae</taxon>
        <taxon>Arundo</taxon>
    </lineage>
</organism>
<sequence>MRNCLVPLGLLWIAGIFPVHVRIPVKLN</sequence>
<reference evidence="1" key="2">
    <citation type="journal article" date="2015" name="Data Brief">
        <title>Shoot transcriptome of the giant reed, Arundo donax.</title>
        <authorList>
            <person name="Barrero R.A."/>
            <person name="Guerrero F.D."/>
            <person name="Moolhuijzen P."/>
            <person name="Goolsby J.A."/>
            <person name="Tidwell J."/>
            <person name="Bellgard S.E."/>
            <person name="Bellgard M.I."/>
        </authorList>
    </citation>
    <scope>NUCLEOTIDE SEQUENCE</scope>
    <source>
        <tissue evidence="1">Shoot tissue taken approximately 20 cm above the soil surface</tissue>
    </source>
</reference>
<protein>
    <submittedName>
        <fullName evidence="1">Uncharacterized protein</fullName>
    </submittedName>
</protein>
<name>A0A0A9G843_ARUDO</name>
<evidence type="ECO:0000313" key="1">
    <source>
        <dbReference type="EMBL" id="JAE18716.1"/>
    </source>
</evidence>
<proteinExistence type="predicted"/>
<dbReference type="EMBL" id="GBRH01179180">
    <property type="protein sequence ID" value="JAE18716.1"/>
    <property type="molecule type" value="Transcribed_RNA"/>
</dbReference>
<dbReference type="AlphaFoldDB" id="A0A0A9G843"/>